<name>H9B9E6_EIMTE</name>
<sequence>MGFSSASAAEMGLSKTEYEDAVNLEKLYFLANSHDQCAICGRGGVCSVDLQRYEFLCAGCSSGKSSAKKIGTDRFTAFEVQKMLNKFGGNSSSSTRDSGGGSSRSHRRSSSSARAPDRRRRHGRGHSRRRETPSSSSESPDMSDDSPPRATWAASRPRGSRAEKSSSRRKGGAPQEDFVSSGWPQPSSNLWTSAADTGAPQGCQQNALPGMGGLAGMGMAPAPHGQQPQQQPQQHQQQNASMWRQGQAPQSLMAPGLQQMQMPQQGGPLGSLIDPSQQWRAPGGVQPQQHMLQQPMMPQMQPIQQPNSSLFGMQQQPQPQPFGMGGALPNRSPQLMLQQRQHQNSMLQQHQQPSHLLQVQQLPPQQQPQQRNPFASMRGPQQPAARPSNPFASLQGSHFGGSPFQQQPLQQSQLQQPMQPPQQAMGMQQAYRPPAVQQQSTPFGTPVGAPLGSAVTSSNPFASMNQSNGWAGAGGPSFTANTFNSSVW</sequence>
<proteinExistence type="evidence at transcript level"/>
<evidence type="ECO:0008006" key="3">
    <source>
        <dbReference type="Google" id="ProtNLM"/>
    </source>
</evidence>
<dbReference type="VEuPathDB" id="ToxoDB:ETH2_0633700"/>
<evidence type="ECO:0000313" key="2">
    <source>
        <dbReference type="EMBL" id="AET50606.1"/>
    </source>
</evidence>
<feature type="region of interest" description="Disordered" evidence="1">
    <location>
        <begin position="361"/>
        <end position="451"/>
    </location>
</feature>
<dbReference type="EMBL" id="JN987383">
    <property type="protein sequence ID" value="AET50606.1"/>
    <property type="molecule type" value="mRNA"/>
</dbReference>
<protein>
    <recommendedName>
        <fullName evidence="3">Major ampullate spidroin 2</fullName>
    </recommendedName>
</protein>
<feature type="region of interest" description="Disordered" evidence="1">
    <location>
        <begin position="86"/>
        <end position="284"/>
    </location>
</feature>
<evidence type="ECO:0000256" key="1">
    <source>
        <dbReference type="SAM" id="MobiDB-lite"/>
    </source>
</evidence>
<feature type="compositionally biased region" description="Low complexity" evidence="1">
    <location>
        <begin position="252"/>
        <end position="266"/>
    </location>
</feature>
<reference evidence="2" key="1">
    <citation type="journal article" date="2012" name="BMC Genomics">
        <title>Characterisation of full-length cDNA sequences provides insights into the Eimeria tenella transcriptome.</title>
        <authorList>
            <person name="Amiruddin N."/>
            <person name="Lee X.W."/>
            <person name="Blake D.P."/>
            <person name="Suzuki Y."/>
            <person name="Tay Y.L."/>
            <person name="Lim L.S."/>
            <person name="Tomley F.M."/>
            <person name="Watanabe J."/>
            <person name="Sugimoto C."/>
            <person name="Wan K.L."/>
        </authorList>
    </citation>
    <scope>NUCLEOTIDE SEQUENCE</scope>
    <source>
        <strain evidence="2">Houghton</strain>
    </source>
</reference>
<feature type="compositionally biased region" description="Low complexity" evidence="1">
    <location>
        <begin position="217"/>
        <end position="238"/>
    </location>
</feature>
<feature type="compositionally biased region" description="Polar residues" evidence="1">
    <location>
        <begin position="239"/>
        <end position="250"/>
    </location>
</feature>
<accession>H9B9E6</accession>
<dbReference type="VEuPathDB" id="ToxoDB:ETH_00013070"/>
<organism evidence="2">
    <name type="scientific">Eimeria tenella</name>
    <name type="common">Coccidian parasite</name>
    <dbReference type="NCBI Taxonomy" id="5802"/>
    <lineage>
        <taxon>Eukaryota</taxon>
        <taxon>Sar</taxon>
        <taxon>Alveolata</taxon>
        <taxon>Apicomplexa</taxon>
        <taxon>Conoidasida</taxon>
        <taxon>Coccidia</taxon>
        <taxon>Eucoccidiorida</taxon>
        <taxon>Eimeriorina</taxon>
        <taxon>Eimeriidae</taxon>
        <taxon>Eimeria</taxon>
    </lineage>
</organism>
<dbReference type="AlphaFoldDB" id="H9B9E6"/>
<feature type="compositionally biased region" description="Low complexity" evidence="1">
    <location>
        <begin position="88"/>
        <end position="97"/>
    </location>
</feature>
<feature type="compositionally biased region" description="Polar residues" evidence="1">
    <location>
        <begin position="182"/>
        <end position="195"/>
    </location>
</feature>
<feature type="compositionally biased region" description="Basic residues" evidence="1">
    <location>
        <begin position="117"/>
        <end position="129"/>
    </location>
</feature>
<feature type="compositionally biased region" description="Low complexity" evidence="1">
    <location>
        <begin position="361"/>
        <end position="370"/>
    </location>
</feature>
<feature type="compositionally biased region" description="Low complexity" evidence="1">
    <location>
        <begin position="400"/>
        <end position="430"/>
    </location>
</feature>